<keyword evidence="2" id="KW-1185">Reference proteome</keyword>
<dbReference type="EMBL" id="CP053069">
    <property type="protein sequence ID" value="QJR09234.1"/>
    <property type="molecule type" value="Genomic_DNA"/>
</dbReference>
<dbReference type="AlphaFoldDB" id="A0A6M4GRY2"/>
<reference evidence="1 2" key="1">
    <citation type="submission" date="2020-04" db="EMBL/GenBank/DDBJ databases">
        <title>Usitatibacter rugosus gen. nov., sp. nov. and Usitatibacter palustris sp. nov., novel members of Usitatibacteraceae fam. nov. within the order Nitrosomonadales isolated from soil.</title>
        <authorList>
            <person name="Huber K.J."/>
            <person name="Neumann-Schaal M."/>
            <person name="Geppert A."/>
            <person name="Luckner M."/>
            <person name="Wanner G."/>
            <person name="Overmann J."/>
        </authorList>
    </citation>
    <scope>NUCLEOTIDE SEQUENCE [LARGE SCALE GENOMIC DNA]</scope>
    <source>
        <strain evidence="1 2">0125_3</strain>
    </source>
</reference>
<protein>
    <submittedName>
        <fullName evidence="1">Uncharacterized protein</fullName>
    </submittedName>
</protein>
<evidence type="ECO:0000313" key="2">
    <source>
        <dbReference type="Proteomes" id="UP000501534"/>
    </source>
</evidence>
<accession>A0A6M4GRY2</accession>
<organism evidence="1 2">
    <name type="scientific">Usitatibacter rugosus</name>
    <dbReference type="NCBI Taxonomy" id="2732067"/>
    <lineage>
        <taxon>Bacteria</taxon>
        <taxon>Pseudomonadati</taxon>
        <taxon>Pseudomonadota</taxon>
        <taxon>Betaproteobacteria</taxon>
        <taxon>Nitrosomonadales</taxon>
        <taxon>Usitatibacteraceae</taxon>
        <taxon>Usitatibacter</taxon>
    </lineage>
</organism>
<gene>
    <name evidence="1" type="ORF">DSM104443_00271</name>
</gene>
<name>A0A6M4GRY2_9PROT</name>
<evidence type="ECO:0000313" key="1">
    <source>
        <dbReference type="EMBL" id="QJR09234.1"/>
    </source>
</evidence>
<dbReference type="Proteomes" id="UP000501534">
    <property type="component" value="Chromosome"/>
</dbReference>
<sequence>MGVVPGRSTRSLDVKMPGIAIALNNVPLATVSTEGTSVLTVRVNGDMLGPDFASLDVSGGNYDENLGPKTYLTWVHDQPMRPGDEIEVTLVESATTNVDGKTIDELFPDYEEPVGPSQPLSELFRDLAGRPRIRERFSFRLASTESEPISTATGPGDHSFGFSVLWDSLHPERARVSLSSANLECIEARKPGTRLADLTLHCGQGVRLRVDV</sequence>
<proteinExistence type="predicted"/>
<dbReference type="KEGG" id="uru:DSM104443_00271"/>